<reference evidence="2 3" key="1">
    <citation type="submission" date="2019-06" db="EMBL/GenBank/DDBJ databases">
        <title>Comparative genomics and metabolomics analyses of clavulanic acid producing Streptomyces species provides insight into specialized metabolism and evolution of beta-lactam biosynthetic gene clusters.</title>
        <authorList>
            <person name="Moore M.A."/>
            <person name="Cruz-Morales P."/>
            <person name="Barona Gomez F."/>
            <person name="Kapil T."/>
        </authorList>
    </citation>
    <scope>NUCLEOTIDE SEQUENCE [LARGE SCALE GENOMIC DNA]</scope>
    <source>
        <strain evidence="2 3">T-272</strain>
    </source>
</reference>
<dbReference type="RefSeq" id="WP_153481834.1">
    <property type="nucleotide sequence ID" value="NZ_VDEQ01000073.1"/>
</dbReference>
<name>A0ABW9NQ42_9ACTN</name>
<feature type="compositionally biased region" description="Low complexity" evidence="1">
    <location>
        <begin position="15"/>
        <end position="24"/>
    </location>
</feature>
<dbReference type="Proteomes" id="UP000460558">
    <property type="component" value="Unassembled WGS sequence"/>
</dbReference>
<dbReference type="EMBL" id="VDEQ01000073">
    <property type="protein sequence ID" value="MQS35422.1"/>
    <property type="molecule type" value="Genomic_DNA"/>
</dbReference>
<comment type="caution">
    <text evidence="2">The sequence shown here is derived from an EMBL/GenBank/DDBJ whole genome shotgun (WGS) entry which is preliminary data.</text>
</comment>
<evidence type="ECO:0000256" key="1">
    <source>
        <dbReference type="SAM" id="MobiDB-lite"/>
    </source>
</evidence>
<evidence type="ECO:0000313" key="2">
    <source>
        <dbReference type="EMBL" id="MQS35422.1"/>
    </source>
</evidence>
<gene>
    <name evidence="2" type="ORF">FFZ77_07310</name>
</gene>
<protein>
    <recommendedName>
        <fullName evidence="4">Recombinase family protein</fullName>
    </recommendedName>
</protein>
<organism evidence="2 3">
    <name type="scientific">Streptomyces katsurahamanus</name>
    <dbReference type="NCBI Taxonomy" id="2577098"/>
    <lineage>
        <taxon>Bacteria</taxon>
        <taxon>Bacillati</taxon>
        <taxon>Actinomycetota</taxon>
        <taxon>Actinomycetes</taxon>
        <taxon>Kitasatosporales</taxon>
        <taxon>Streptomycetaceae</taxon>
        <taxon>Streptomyces</taxon>
    </lineage>
</organism>
<keyword evidence="3" id="KW-1185">Reference proteome</keyword>
<evidence type="ECO:0000313" key="3">
    <source>
        <dbReference type="Proteomes" id="UP000460558"/>
    </source>
</evidence>
<accession>A0ABW9NQ42</accession>
<feature type="region of interest" description="Disordered" evidence="1">
    <location>
        <begin position="1"/>
        <end position="24"/>
    </location>
</feature>
<sequence>MTRTGQQQARRRAIADAATGAPDAPSRAVSRVRVALYAITPGPQAINRLRDYARARDWLIIVVLQDAVPAETPLRERPMWPWLGQMITARLIDGIVTDDPSATPDDSHSHVFSALAP</sequence>
<proteinExistence type="predicted"/>
<evidence type="ECO:0008006" key="4">
    <source>
        <dbReference type="Google" id="ProtNLM"/>
    </source>
</evidence>
<feature type="region of interest" description="Disordered" evidence="1">
    <location>
        <begin position="98"/>
        <end position="117"/>
    </location>
</feature>